<evidence type="ECO:0000256" key="5">
    <source>
        <dbReference type="ARBA" id="ARBA00022692"/>
    </source>
</evidence>
<feature type="transmembrane region" description="Helical" evidence="9">
    <location>
        <begin position="87"/>
        <end position="105"/>
    </location>
</feature>
<dbReference type="GO" id="GO:0031966">
    <property type="term" value="C:mitochondrial membrane"/>
    <property type="evidence" value="ECO:0007669"/>
    <property type="project" value="UniProtKB-SubCell"/>
</dbReference>
<dbReference type="PANTHER" id="PTHR11058:SF9">
    <property type="entry name" value="NADH-UBIQUINONE OXIDOREDUCTASE CHAIN 3"/>
    <property type="match status" value="1"/>
</dbReference>
<dbReference type="Pfam" id="PF00507">
    <property type="entry name" value="Oxidored_q4"/>
    <property type="match status" value="1"/>
</dbReference>
<dbReference type="EC" id="7.1.1.2" evidence="9"/>
<accession>A0A059P0H4</accession>
<dbReference type="EMBL" id="HQ441232">
    <property type="protein sequence ID" value="ADQ64013.1"/>
    <property type="molecule type" value="Genomic_DNA"/>
</dbReference>
<gene>
    <name evidence="10" type="primary">ND3</name>
</gene>
<evidence type="ECO:0000256" key="9">
    <source>
        <dbReference type="RuleBase" id="RU003640"/>
    </source>
</evidence>
<protein>
    <recommendedName>
        <fullName evidence="3 9">NADH-ubiquinone oxidoreductase chain 3</fullName>
        <ecNumber evidence="9">7.1.1.2</ecNumber>
    </recommendedName>
</protein>
<name>A0A059P0H4_9HEMI</name>
<comment type="similarity">
    <text evidence="2 9">Belongs to the complex I subunit 3 family.</text>
</comment>
<dbReference type="GO" id="GO:0008137">
    <property type="term" value="F:NADH dehydrogenase (ubiquinone) activity"/>
    <property type="evidence" value="ECO:0007669"/>
    <property type="project" value="UniProtKB-UniRule"/>
</dbReference>
<geneLocation type="mitochondrion" evidence="10"/>
<feature type="transmembrane region" description="Helical" evidence="9">
    <location>
        <begin position="57"/>
        <end position="81"/>
    </location>
</feature>
<evidence type="ECO:0000256" key="8">
    <source>
        <dbReference type="ARBA" id="ARBA00049551"/>
    </source>
</evidence>
<keyword evidence="9" id="KW-0249">Electron transport</keyword>
<feature type="transmembrane region" description="Helical" evidence="9">
    <location>
        <begin position="6"/>
        <end position="27"/>
    </location>
</feature>
<dbReference type="PANTHER" id="PTHR11058">
    <property type="entry name" value="NADH-UBIQUINONE OXIDOREDUCTASE CHAIN 3"/>
    <property type="match status" value="1"/>
</dbReference>
<comment type="subcellular location">
    <subcellularLocation>
        <location evidence="1">Membrane</location>
    </subcellularLocation>
    <subcellularLocation>
        <location evidence="9">Mitochondrion membrane</location>
        <topology evidence="9">Multi-pass membrane protein</topology>
    </subcellularLocation>
</comment>
<keyword evidence="4 9" id="KW-0813">Transport</keyword>
<dbReference type="AlphaFoldDB" id="A0A059P0H4"/>
<evidence type="ECO:0000313" key="10">
    <source>
        <dbReference type="EMBL" id="ADQ64013.1"/>
    </source>
</evidence>
<keyword evidence="9" id="KW-0520">NAD</keyword>
<evidence type="ECO:0000256" key="3">
    <source>
        <dbReference type="ARBA" id="ARBA00021007"/>
    </source>
</evidence>
<keyword evidence="5 9" id="KW-0812">Transmembrane</keyword>
<evidence type="ECO:0000256" key="6">
    <source>
        <dbReference type="ARBA" id="ARBA00022989"/>
    </source>
</evidence>
<dbReference type="InterPro" id="IPR000440">
    <property type="entry name" value="NADH_UbQ/plastoQ_OxRdtase_su3"/>
</dbReference>
<dbReference type="RefSeq" id="YP_008757549.1">
    <property type="nucleotide sequence ID" value="NC_022670.1"/>
</dbReference>
<comment type="catalytic activity">
    <reaction evidence="8 9">
        <text>a ubiquinone + NADH + 5 H(+)(in) = a ubiquinol + NAD(+) + 4 H(+)(out)</text>
        <dbReference type="Rhea" id="RHEA:29091"/>
        <dbReference type="Rhea" id="RHEA-COMP:9565"/>
        <dbReference type="Rhea" id="RHEA-COMP:9566"/>
        <dbReference type="ChEBI" id="CHEBI:15378"/>
        <dbReference type="ChEBI" id="CHEBI:16389"/>
        <dbReference type="ChEBI" id="CHEBI:17976"/>
        <dbReference type="ChEBI" id="CHEBI:57540"/>
        <dbReference type="ChEBI" id="CHEBI:57945"/>
        <dbReference type="EC" id="7.1.1.2"/>
    </reaction>
</comment>
<dbReference type="GO" id="GO:0030964">
    <property type="term" value="C:NADH dehydrogenase complex"/>
    <property type="evidence" value="ECO:0007669"/>
    <property type="project" value="TreeGrafter"/>
</dbReference>
<evidence type="ECO:0000256" key="2">
    <source>
        <dbReference type="ARBA" id="ARBA00008472"/>
    </source>
</evidence>
<reference evidence="10" key="1">
    <citation type="journal article" date="2016" name="Mitochondrial DNA">
        <title>Complete mitochondrial genome of the flat bug Brachyrhynchus hsiaoi (Hemiptera: Aradidae).</title>
        <authorList>
            <person name="Li H."/>
            <person name="Shi A."/>
            <person name="Song F."/>
            <person name="Cai W."/>
        </authorList>
    </citation>
    <scope>NUCLEOTIDE SEQUENCE</scope>
</reference>
<proteinExistence type="inferred from homology"/>
<organism evidence="10">
    <name type="scientific">Brachyrhynchus hsiaoi</name>
    <dbReference type="NCBI Taxonomy" id="928820"/>
    <lineage>
        <taxon>Eukaryota</taxon>
        <taxon>Metazoa</taxon>
        <taxon>Ecdysozoa</taxon>
        <taxon>Arthropoda</taxon>
        <taxon>Hexapoda</taxon>
        <taxon>Insecta</taxon>
        <taxon>Pterygota</taxon>
        <taxon>Neoptera</taxon>
        <taxon>Paraneoptera</taxon>
        <taxon>Hemiptera</taxon>
        <taxon>Heteroptera</taxon>
        <taxon>Panheteroptera</taxon>
        <taxon>Pentatomomorpha</taxon>
        <taxon>Aradoidea</taxon>
        <taxon>Aradidae</taxon>
        <taxon>Mezirinae</taxon>
        <taxon>Brachyrhynchus</taxon>
    </lineage>
</organism>
<dbReference type="GeneID" id="17427314"/>
<keyword evidence="9" id="KW-0679">Respiratory chain</keyword>
<keyword evidence="6 9" id="KW-1133">Transmembrane helix</keyword>
<keyword evidence="9" id="KW-1278">Translocase</keyword>
<comment type="function">
    <text evidence="9">Core subunit of the mitochondrial membrane respiratory chain NADH dehydrogenase (Complex I) which catalyzes electron transfer from NADH through the respiratory chain, using ubiquinone as an electron acceptor. Essential for the catalytic activity of complex I.</text>
</comment>
<dbReference type="InterPro" id="IPR038430">
    <property type="entry name" value="NDAH_ubi_oxred_su3_sf"/>
</dbReference>
<evidence type="ECO:0000256" key="1">
    <source>
        <dbReference type="ARBA" id="ARBA00004370"/>
    </source>
</evidence>
<keyword evidence="7 9" id="KW-0472">Membrane</keyword>
<dbReference type="Gene3D" id="1.20.58.1610">
    <property type="entry name" value="NADH:ubiquinone/plastoquinone oxidoreductase, chain 3"/>
    <property type="match status" value="1"/>
</dbReference>
<keyword evidence="9 10" id="KW-0496">Mitochondrion</keyword>
<sequence length="117" mass="13424">MATNMIMVTMAAALSIILMLLCTLISIKMTKDREKSSPFECGFDPMSSPRNPFSIQFFLISMIFLVFDVEIAIIIPMIVIFKTSSMWTWMMVMSSFLIVLILGLYHEWNNGALKWIN</sequence>
<keyword evidence="9" id="KW-0830">Ubiquinone</keyword>
<evidence type="ECO:0000256" key="4">
    <source>
        <dbReference type="ARBA" id="ARBA00022448"/>
    </source>
</evidence>
<evidence type="ECO:0000256" key="7">
    <source>
        <dbReference type="ARBA" id="ARBA00023136"/>
    </source>
</evidence>
<dbReference type="CTD" id="4537"/>